<feature type="compositionally biased region" description="Low complexity" evidence="12">
    <location>
        <begin position="1441"/>
        <end position="1455"/>
    </location>
</feature>
<name>A0A3M0J9Y5_HIRRU</name>
<evidence type="ECO:0000256" key="3">
    <source>
        <dbReference type="ARBA" id="ARBA00022454"/>
    </source>
</evidence>
<dbReference type="Gene3D" id="1.25.40.430">
    <property type="match status" value="1"/>
</dbReference>
<dbReference type="PROSITE" id="PS51489">
    <property type="entry name" value="BUB1_N"/>
    <property type="match status" value="1"/>
</dbReference>
<organism evidence="16 17">
    <name type="scientific">Hirundo rustica rustica</name>
    <dbReference type="NCBI Taxonomy" id="333673"/>
    <lineage>
        <taxon>Eukaryota</taxon>
        <taxon>Metazoa</taxon>
        <taxon>Chordata</taxon>
        <taxon>Craniata</taxon>
        <taxon>Vertebrata</taxon>
        <taxon>Euteleostomi</taxon>
        <taxon>Archelosauria</taxon>
        <taxon>Archosauria</taxon>
        <taxon>Dinosauria</taxon>
        <taxon>Saurischia</taxon>
        <taxon>Theropoda</taxon>
        <taxon>Coelurosauria</taxon>
        <taxon>Aves</taxon>
        <taxon>Neognathae</taxon>
        <taxon>Neoaves</taxon>
        <taxon>Telluraves</taxon>
        <taxon>Australaves</taxon>
        <taxon>Passeriformes</taxon>
        <taxon>Sylvioidea</taxon>
        <taxon>Hirundinidae</taxon>
        <taxon>Hirundo</taxon>
    </lineage>
</organism>
<keyword evidence="9" id="KW-0460">Magnesium</keyword>
<keyword evidence="3" id="KW-0158">Chromosome</keyword>
<dbReference type="GO" id="GO:0005634">
    <property type="term" value="C:nucleus"/>
    <property type="evidence" value="ECO:0007669"/>
    <property type="project" value="TreeGrafter"/>
</dbReference>
<evidence type="ECO:0000259" key="13">
    <source>
        <dbReference type="PROSITE" id="PS50011"/>
    </source>
</evidence>
<evidence type="ECO:0000256" key="10">
    <source>
        <dbReference type="ARBA" id="ARBA00023328"/>
    </source>
</evidence>
<dbReference type="InterPro" id="IPR013212">
    <property type="entry name" value="Mad3/Bub1_I"/>
</dbReference>
<evidence type="ECO:0000256" key="7">
    <source>
        <dbReference type="ARBA" id="ARBA00022838"/>
    </source>
</evidence>
<comment type="subcellular location">
    <subcellularLocation>
        <location evidence="2">Chromosome</location>
        <location evidence="2">Centromere</location>
        <location evidence="2">Kinetochore</location>
    </subcellularLocation>
</comment>
<dbReference type="STRING" id="333673.A0A3M0J9Y5"/>
<feature type="region of interest" description="Disordered" evidence="12">
    <location>
        <begin position="430"/>
        <end position="466"/>
    </location>
</feature>
<evidence type="ECO:0000256" key="9">
    <source>
        <dbReference type="ARBA" id="ARBA00022842"/>
    </source>
</evidence>
<comment type="caution">
    <text evidence="16">The sequence shown here is derived from an EMBL/GenBank/DDBJ whole genome shotgun (WGS) entry which is preliminary data.</text>
</comment>
<dbReference type="PROSITE" id="PS50108">
    <property type="entry name" value="CRIB"/>
    <property type="match status" value="1"/>
</dbReference>
<gene>
    <name evidence="16" type="ORF">DUI87_25465</name>
</gene>
<dbReference type="InterPro" id="IPR017441">
    <property type="entry name" value="Protein_kinase_ATP_BS"/>
</dbReference>
<keyword evidence="4" id="KW-0808">Transferase</keyword>
<keyword evidence="17" id="KW-1185">Reference proteome</keyword>
<evidence type="ECO:0000259" key="14">
    <source>
        <dbReference type="PROSITE" id="PS50108"/>
    </source>
</evidence>
<comment type="cofactor">
    <cofactor evidence="1">
        <name>Mg(2+)</name>
        <dbReference type="ChEBI" id="CHEBI:18420"/>
    </cofactor>
</comment>
<dbReference type="GO" id="GO:0000776">
    <property type="term" value="C:kinetochore"/>
    <property type="evidence" value="ECO:0007669"/>
    <property type="project" value="UniProtKB-KW"/>
</dbReference>
<dbReference type="SUPFAM" id="SSF56112">
    <property type="entry name" value="Protein kinase-like (PK-like)"/>
    <property type="match status" value="2"/>
</dbReference>
<feature type="compositionally biased region" description="Polar residues" evidence="12">
    <location>
        <begin position="1456"/>
        <end position="1467"/>
    </location>
</feature>
<feature type="region of interest" description="Disordered" evidence="12">
    <location>
        <begin position="1287"/>
        <end position="1483"/>
    </location>
</feature>
<evidence type="ECO:0000256" key="8">
    <source>
        <dbReference type="ARBA" id="ARBA00022840"/>
    </source>
</evidence>
<evidence type="ECO:0000256" key="4">
    <source>
        <dbReference type="ARBA" id="ARBA00022679"/>
    </source>
</evidence>
<evidence type="ECO:0000256" key="11">
    <source>
        <dbReference type="PROSITE-ProRule" id="PRU10141"/>
    </source>
</evidence>
<keyword evidence="7" id="KW-0995">Kinetochore</keyword>
<feature type="domain" description="BUB1 N-terminal" evidence="15">
    <location>
        <begin position="197"/>
        <end position="364"/>
    </location>
</feature>
<evidence type="ECO:0000313" key="17">
    <source>
        <dbReference type="Proteomes" id="UP000269221"/>
    </source>
</evidence>
<dbReference type="PANTHER" id="PTHR14030:SF25">
    <property type="entry name" value="MITOTIC CHECKPOINT SERINE_THREONINE-PROTEIN KINASE BUB1 BETA"/>
    <property type="match status" value="1"/>
</dbReference>
<dbReference type="Gene3D" id="1.10.510.10">
    <property type="entry name" value="Transferase(Phosphotransferase) domain 1"/>
    <property type="match status" value="2"/>
</dbReference>
<keyword evidence="8 11" id="KW-0067">ATP-binding</keyword>
<dbReference type="InterPro" id="IPR000095">
    <property type="entry name" value="CRIB_dom"/>
</dbReference>
<evidence type="ECO:0000256" key="6">
    <source>
        <dbReference type="ARBA" id="ARBA00022741"/>
    </source>
</evidence>
<feature type="domain" description="Protein kinase" evidence="13">
    <location>
        <begin position="673"/>
        <end position="1075"/>
    </location>
</feature>
<evidence type="ECO:0008006" key="18">
    <source>
        <dbReference type="Google" id="ProtNLM"/>
    </source>
</evidence>
<dbReference type="Pfam" id="PF00786">
    <property type="entry name" value="PBD"/>
    <property type="match status" value="1"/>
</dbReference>
<keyword evidence="10" id="KW-0137">Centromere</keyword>
<sequence length="1752" mass="195562">MSVSPVKRQKMESALDQLKHHTTVVADTGDFNELIKENILHLAEEDELTGIERLSEDAIVSGSYKNKSLCANPEDTCDFNRAAHLASTPFHGVVAQRVPAPAFCPSELKEDSPESKSAPLSQETPVCEGAFTESLSVKKLRIKGEVVMSEEDGHEWELSKENVQPLRHGRVMSSLQEALAQQDCSSHTAVQLKKQEFEAEIRFYSGDDPLDVWERYIKWTEQAFPGGGKDGNLAAVLERAVRALHGQQRYYKDPRYLNLWLKFGDCCNEPLDLYSYLCSQEIGTTLALLYITWAEALEARGSFRKADLIFQEGLQRKAEPLDKLQAHHKQFQARVSRQTLLALEENSDGDNMGLLEIAEPQRSSLADLKGRGKKKVRAPISRVGDAVKVMNPNRSCQPQTSQQLPNAPSFAVFDENSVSGPEIATLTAQSWPAPPVPKAKENELSAGPWNSGRRPRSTVSSGVEVPQPLPSFTPYVEESAQPQMMTPCKIEPSINSVLSTRKPGEREDPLQRVQHQQQDAQAKKEMVMYCKEKVYAGVDEFSFEEIRAEIYRKKAKKKDEDEIQAIERKKEEIQRKIEELEKKLKKKEDDKQQQPHEQDELTGIERLSEDAIVSGSYKNKSLCANPEDTCDFNRAAHLASTPFHGVVAQRVPAPAFCPSELKEDSPESKSAPLSQETPVCEGAFTESLSVKKLSPIMEASLEDTRSSGSSVSGGSLSSVTQMSAIKYLHISDKLELAHSLPAEVGIDSGGGNVSEDDVTQFPWSPEQRKKLLDPMLSSLVASPDFHLETGALPHMEVEKDVELGNETYCIKMEYWNNEEYKMFFAIPTGCIFQWDAKGYAVKVYSQPVPWDFYITLELQKRLDSDFDQSFSENCSCYLYQDGCAIVHKDTNCFTLRDVLCDRKFITKEILFLVVHDLLHMVEKLHKAEIVHGDLRPEVLFLGDRICDAFSDEEVPNALKMVDFSHSLDLRVLPRVSLPYNFPTAQTPHGQQLLAESSLPYQVDLVGIADIVHLMLFGDHIQVYQENSIWKISQNLSMTPDSDFWSKLFERILNADGSKRGDGIMFRKKKKKRPEISAPQNFEHRVHTSFDPKEGKFVGLPPQWQNILDTLRRPKPVVDPSRITRMQLQPMKALSKPGARLCTVVVFSVEIAGATVLHQLSIRLSVINSTCLEDPWSSVSKQEIAVTPGKDFPQAKTVVRGSTVEVEGYISGLLNDIQKLSAISSNTLRGRSPTSRRRAQSLGLLGDERPPDMYLQSPEGDWADKYGNYLNCNGGSKVARRQTMWPDYKSRSEGQSHPNGMVTKAQSLGPSEFQGTDGSCLQRASGLNESETAMKSPEEGWHQRQPNARPSGEGSPGSKSRENSLKRRLLRSVFPSSSTSNKPGPPVQVKPNAFFKPQQWGSPHSPAAKAQSLPPDQPASEFPRMISEAGTPQKSPTAEKAVAVPPGRPSPAGSPRNRQTQTSSSNLHLPQDSAGKGQPTSEDPVVVTHEQFKAALRMVVDQGDPRTLLENYIKIGEGSTGIVCIAREKHSGRQVAVKMMDLRKQQRRELLFNEVVIMRDYQHVNVVEMYKSYLVGEELWVLMEFLQGGALTDIVSQIRLNEEQIATVCESVLQALSYLHSQGVIHRDIKSDSILLTLDGRVKLSDFGFCAQISKDVPKRKSLVGTPYWMAPEVIARIPYTTEVDIWSLGIMVIEMVDGEPPYFSDSPVQAMKRLRDSPPPKLKNFHRGETLGYGPQSGLCEDQVILPPESYG</sequence>
<dbReference type="GO" id="GO:0004674">
    <property type="term" value="F:protein serine/threonine kinase activity"/>
    <property type="evidence" value="ECO:0007669"/>
    <property type="project" value="InterPro"/>
</dbReference>
<evidence type="ECO:0000256" key="12">
    <source>
        <dbReference type="SAM" id="MobiDB-lite"/>
    </source>
</evidence>
<protein>
    <recommendedName>
        <fullName evidence="18">Non-specific serine/threonine protein kinase</fullName>
    </recommendedName>
</protein>
<dbReference type="Pfam" id="PF00069">
    <property type="entry name" value="Pkinase"/>
    <property type="match status" value="1"/>
</dbReference>
<keyword evidence="5" id="KW-0479">Metal-binding</keyword>
<feature type="domain" description="CRIB" evidence="14">
    <location>
        <begin position="1075"/>
        <end position="1088"/>
    </location>
</feature>
<dbReference type="Pfam" id="PF08311">
    <property type="entry name" value="Mad3_BUB1_I"/>
    <property type="match status" value="1"/>
</dbReference>
<dbReference type="GO" id="GO:0046872">
    <property type="term" value="F:metal ion binding"/>
    <property type="evidence" value="ECO:0007669"/>
    <property type="project" value="UniProtKB-KW"/>
</dbReference>
<dbReference type="InterPro" id="IPR011009">
    <property type="entry name" value="Kinase-like_dom_sf"/>
</dbReference>
<dbReference type="SMART" id="SM00285">
    <property type="entry name" value="PBD"/>
    <property type="match status" value="1"/>
</dbReference>
<dbReference type="PANTHER" id="PTHR14030">
    <property type="entry name" value="MITOTIC CHECKPOINT SERINE/THREONINE-PROTEIN KINASE BUB1"/>
    <property type="match status" value="1"/>
</dbReference>
<dbReference type="CDD" id="cd01093">
    <property type="entry name" value="CRIB_PAK_like"/>
    <property type="match status" value="1"/>
</dbReference>
<dbReference type="Gene3D" id="3.30.200.20">
    <property type="entry name" value="Phosphorylase Kinase, domain 1"/>
    <property type="match status" value="1"/>
</dbReference>
<dbReference type="EMBL" id="QRBI01000154">
    <property type="protein sequence ID" value="RMB97987.1"/>
    <property type="molecule type" value="Genomic_DNA"/>
</dbReference>
<evidence type="ECO:0000256" key="2">
    <source>
        <dbReference type="ARBA" id="ARBA00004629"/>
    </source>
</evidence>
<dbReference type="SMART" id="SM00777">
    <property type="entry name" value="Mad3_BUB1_I"/>
    <property type="match status" value="1"/>
</dbReference>
<dbReference type="InterPro" id="IPR033923">
    <property type="entry name" value="PAK_BD"/>
</dbReference>
<dbReference type="FunFam" id="3.30.200.20:FF:000141">
    <property type="entry name" value="Non-specific serine/threonine protein kinase"/>
    <property type="match status" value="1"/>
</dbReference>
<feature type="domain" description="Protein kinase" evidence="13">
    <location>
        <begin position="1508"/>
        <end position="1752"/>
    </location>
</feature>
<dbReference type="GO" id="GO:0005524">
    <property type="term" value="F:ATP binding"/>
    <property type="evidence" value="ECO:0007669"/>
    <property type="project" value="UniProtKB-UniRule"/>
</dbReference>
<feature type="region of interest" description="Disordered" evidence="12">
    <location>
        <begin position="584"/>
        <end position="606"/>
    </location>
</feature>
<dbReference type="OrthoDB" id="248495at2759"/>
<evidence type="ECO:0000256" key="1">
    <source>
        <dbReference type="ARBA" id="ARBA00001946"/>
    </source>
</evidence>
<dbReference type="Proteomes" id="UP000269221">
    <property type="component" value="Unassembled WGS sequence"/>
</dbReference>
<dbReference type="GO" id="GO:0007094">
    <property type="term" value="P:mitotic spindle assembly checkpoint signaling"/>
    <property type="evidence" value="ECO:0007669"/>
    <property type="project" value="InterPro"/>
</dbReference>
<dbReference type="PROSITE" id="PS00107">
    <property type="entry name" value="PROTEIN_KINASE_ATP"/>
    <property type="match status" value="1"/>
</dbReference>
<dbReference type="PROSITE" id="PS50011">
    <property type="entry name" value="PROTEIN_KINASE_DOM"/>
    <property type="match status" value="2"/>
</dbReference>
<keyword evidence="6 11" id="KW-0547">Nucleotide-binding</keyword>
<feature type="region of interest" description="Disordered" evidence="12">
    <location>
        <begin position="1226"/>
        <end position="1252"/>
    </location>
</feature>
<proteinExistence type="predicted"/>
<dbReference type="InterPro" id="IPR000719">
    <property type="entry name" value="Prot_kinase_dom"/>
</dbReference>
<evidence type="ECO:0000256" key="5">
    <source>
        <dbReference type="ARBA" id="ARBA00022723"/>
    </source>
</evidence>
<dbReference type="InterPro" id="IPR015661">
    <property type="entry name" value="Bub1/Mad3"/>
</dbReference>
<accession>A0A3M0J9Y5</accession>
<reference evidence="16 17" key="1">
    <citation type="submission" date="2018-07" db="EMBL/GenBank/DDBJ databases">
        <title>A high quality draft genome assembly of the barn swallow (H. rustica rustica).</title>
        <authorList>
            <person name="Formenti G."/>
            <person name="Chiara M."/>
            <person name="Poveda L."/>
            <person name="Francoijs K.-J."/>
            <person name="Bonisoli-Alquati A."/>
            <person name="Canova L."/>
            <person name="Gianfranceschi L."/>
            <person name="Horner D.S."/>
            <person name="Saino N."/>
        </authorList>
    </citation>
    <scope>NUCLEOTIDE SEQUENCE [LARGE SCALE GENOMIC DNA]</scope>
    <source>
        <strain evidence="16">Chelidonia</strain>
        <tissue evidence="16">Blood</tissue>
    </source>
</reference>
<feature type="compositionally biased region" description="Polar residues" evidence="12">
    <location>
        <begin position="1294"/>
        <end position="1318"/>
    </location>
</feature>
<evidence type="ECO:0000259" key="15">
    <source>
        <dbReference type="PROSITE" id="PS51489"/>
    </source>
</evidence>
<dbReference type="FunFam" id="1.10.510.10:FF:000768">
    <property type="entry name" value="Non-specific serine/threonine protein kinase"/>
    <property type="match status" value="1"/>
</dbReference>
<dbReference type="FunFam" id="1.25.40.430:FF:000002">
    <property type="entry name" value="mitotic checkpoint serine/threonine-protein kinase BUB1 beta"/>
    <property type="match status" value="1"/>
</dbReference>
<feature type="binding site" evidence="11">
    <location>
        <position position="1537"/>
    </location>
    <ligand>
        <name>ATP</name>
        <dbReference type="ChEBI" id="CHEBI:30616"/>
    </ligand>
</feature>
<dbReference type="GO" id="GO:0051754">
    <property type="term" value="P:meiotic sister chromatid cohesion, centromeric"/>
    <property type="evidence" value="ECO:0007669"/>
    <property type="project" value="TreeGrafter"/>
</dbReference>
<evidence type="ECO:0000313" key="16">
    <source>
        <dbReference type="EMBL" id="RMB97987.1"/>
    </source>
</evidence>
<feature type="compositionally biased region" description="Basic and acidic residues" evidence="12">
    <location>
        <begin position="584"/>
        <end position="599"/>
    </location>
</feature>